<proteinExistence type="predicted"/>
<dbReference type="InParanoid" id="A0A067R7V5"/>
<reference evidence="1 2" key="1">
    <citation type="journal article" date="2014" name="Nat. Commun.">
        <title>Molecular traces of alternative social organization in a termite genome.</title>
        <authorList>
            <person name="Terrapon N."/>
            <person name="Li C."/>
            <person name="Robertson H.M."/>
            <person name="Ji L."/>
            <person name="Meng X."/>
            <person name="Booth W."/>
            <person name="Chen Z."/>
            <person name="Childers C.P."/>
            <person name="Glastad K.M."/>
            <person name="Gokhale K."/>
            <person name="Gowin J."/>
            <person name="Gronenberg W."/>
            <person name="Hermansen R.A."/>
            <person name="Hu H."/>
            <person name="Hunt B.G."/>
            <person name="Huylmans A.K."/>
            <person name="Khalil S.M."/>
            <person name="Mitchell R.D."/>
            <person name="Munoz-Torres M.C."/>
            <person name="Mustard J.A."/>
            <person name="Pan H."/>
            <person name="Reese J.T."/>
            <person name="Scharf M.E."/>
            <person name="Sun F."/>
            <person name="Vogel H."/>
            <person name="Xiao J."/>
            <person name="Yang W."/>
            <person name="Yang Z."/>
            <person name="Yang Z."/>
            <person name="Zhou J."/>
            <person name="Zhu J."/>
            <person name="Brent C.S."/>
            <person name="Elsik C.G."/>
            <person name="Goodisman M.A."/>
            <person name="Liberles D.A."/>
            <person name="Roe R.M."/>
            <person name="Vargo E.L."/>
            <person name="Vilcinskas A."/>
            <person name="Wang J."/>
            <person name="Bornberg-Bauer E."/>
            <person name="Korb J."/>
            <person name="Zhang G."/>
            <person name="Liebig J."/>
        </authorList>
    </citation>
    <scope>NUCLEOTIDE SEQUENCE [LARGE SCALE GENOMIC DNA]</scope>
    <source>
        <tissue evidence="1">Whole organism</tissue>
    </source>
</reference>
<name>A0A067R7V5_ZOONE</name>
<dbReference type="EMBL" id="KK852820">
    <property type="protein sequence ID" value="KDR15590.1"/>
    <property type="molecule type" value="Genomic_DNA"/>
</dbReference>
<keyword evidence="2" id="KW-1185">Reference proteome</keyword>
<dbReference type="Proteomes" id="UP000027135">
    <property type="component" value="Unassembled WGS sequence"/>
</dbReference>
<sequence>MTSFLFVAGSGSQLLEHTNTLLLIFFVGHPKRVPVLHHFSQNSATDEYHVLTPRRVFNANFKFLSTKKKKYGKMYSCLISRSSLLGNPGYIVEPPDNTICLYSSVRMSMSAA</sequence>
<gene>
    <name evidence="1" type="ORF">L798_10535</name>
</gene>
<protein>
    <submittedName>
        <fullName evidence="1">Uncharacterized protein</fullName>
    </submittedName>
</protein>
<accession>A0A067R7V5</accession>
<dbReference type="AlphaFoldDB" id="A0A067R7V5"/>
<evidence type="ECO:0000313" key="1">
    <source>
        <dbReference type="EMBL" id="KDR15590.1"/>
    </source>
</evidence>
<evidence type="ECO:0000313" key="2">
    <source>
        <dbReference type="Proteomes" id="UP000027135"/>
    </source>
</evidence>
<organism evidence="1 2">
    <name type="scientific">Zootermopsis nevadensis</name>
    <name type="common">Dampwood termite</name>
    <dbReference type="NCBI Taxonomy" id="136037"/>
    <lineage>
        <taxon>Eukaryota</taxon>
        <taxon>Metazoa</taxon>
        <taxon>Ecdysozoa</taxon>
        <taxon>Arthropoda</taxon>
        <taxon>Hexapoda</taxon>
        <taxon>Insecta</taxon>
        <taxon>Pterygota</taxon>
        <taxon>Neoptera</taxon>
        <taxon>Polyneoptera</taxon>
        <taxon>Dictyoptera</taxon>
        <taxon>Blattodea</taxon>
        <taxon>Blattoidea</taxon>
        <taxon>Termitoidae</taxon>
        <taxon>Termopsidae</taxon>
        <taxon>Zootermopsis</taxon>
    </lineage>
</organism>